<dbReference type="OrthoDB" id="72299at2"/>
<dbReference type="AlphaFoldDB" id="A0A446CNE0"/>
<dbReference type="Proteomes" id="UP000289465">
    <property type="component" value="Unassembled WGS sequence"/>
</dbReference>
<organism evidence="2 3">
    <name type="scientific">Achromobacter veterisilvae</name>
    <dbReference type="NCBI Taxonomy" id="2069367"/>
    <lineage>
        <taxon>Bacteria</taxon>
        <taxon>Pseudomonadati</taxon>
        <taxon>Pseudomonadota</taxon>
        <taxon>Betaproteobacteria</taxon>
        <taxon>Burkholderiales</taxon>
        <taxon>Alcaligenaceae</taxon>
        <taxon>Achromobacter</taxon>
    </lineage>
</organism>
<dbReference type="InterPro" id="IPR025139">
    <property type="entry name" value="DUF4062"/>
</dbReference>
<name>A0A446CNE0_9BURK</name>
<accession>A0A446CNE0</accession>
<feature type="domain" description="DUF4062" evidence="1">
    <location>
        <begin position="6"/>
        <end position="87"/>
    </location>
</feature>
<sequence length="363" mass="41488">MEKRFQVFVSSTYIDLKDERTEVMRALLELDCIPSGMEYFPATNDDQWSFIQELIDQCDYYIVVIGSRYGSTSSDGLSFTEKEYRYAIERGIPVIGFIHSMPDAIPQGKSESDPERRKKLSEFRELVKSKLCKEWASPAELGAVVSRSLTQLIKRNPRPGWVRSDQLASNEANEEILRLRQILDRRDEELNKYKAEKNASIETLAQGDDQIEVSFLFSVSDPSLPYHERSQRYPRNRIFTWDEILISFSPDLLTPGKINGIRYSLNRLLKEREFNSVASDHPDREIGSFSISNSSLQMITLQFTALGFLEFSNGEDQDGRMLKIVGLTSKGYEHLIKISAIKRGIIARASGFDEYEVGSSASR</sequence>
<evidence type="ECO:0000313" key="3">
    <source>
        <dbReference type="Proteomes" id="UP000289465"/>
    </source>
</evidence>
<evidence type="ECO:0000313" key="2">
    <source>
        <dbReference type="EMBL" id="SSW69476.1"/>
    </source>
</evidence>
<gene>
    <name evidence="2" type="ORF">AVE30378_03555</name>
</gene>
<evidence type="ECO:0000259" key="1">
    <source>
        <dbReference type="Pfam" id="PF13271"/>
    </source>
</evidence>
<dbReference type="Pfam" id="PF13271">
    <property type="entry name" value="DUF4062"/>
    <property type="match status" value="1"/>
</dbReference>
<dbReference type="RefSeq" id="WP_129242230.1">
    <property type="nucleotide sequence ID" value="NZ_UFQC01000018.1"/>
</dbReference>
<protein>
    <recommendedName>
        <fullName evidence="1">DUF4062 domain-containing protein</fullName>
    </recommendedName>
</protein>
<dbReference type="EMBL" id="UFQC01000018">
    <property type="protein sequence ID" value="SSW69476.1"/>
    <property type="molecule type" value="Genomic_DNA"/>
</dbReference>
<reference evidence="2 3" key="1">
    <citation type="submission" date="2018-07" db="EMBL/GenBank/DDBJ databases">
        <authorList>
            <person name="Peeters C."/>
        </authorList>
    </citation>
    <scope>NUCLEOTIDE SEQUENCE [LARGE SCALE GENOMIC DNA]</scope>
    <source>
        <strain evidence="2 3">LMG 30378</strain>
    </source>
</reference>
<proteinExistence type="predicted"/>